<evidence type="ECO:0000259" key="1">
    <source>
        <dbReference type="Pfam" id="PF03435"/>
    </source>
</evidence>
<evidence type="ECO:0000313" key="3">
    <source>
        <dbReference type="Proteomes" id="UP000199657"/>
    </source>
</evidence>
<dbReference type="Proteomes" id="UP000199657">
    <property type="component" value="Unassembled WGS sequence"/>
</dbReference>
<dbReference type="Gene3D" id="3.40.50.720">
    <property type="entry name" value="NAD(P)-binding Rossmann-like Domain"/>
    <property type="match status" value="1"/>
</dbReference>
<gene>
    <name evidence="2" type="ORF">SAMN04488052_109110</name>
</gene>
<dbReference type="PANTHER" id="PTHR43781:SF1">
    <property type="entry name" value="SACCHAROPINE DEHYDROGENASE"/>
    <property type="match status" value="1"/>
</dbReference>
<reference evidence="2 3" key="1">
    <citation type="submission" date="2016-10" db="EMBL/GenBank/DDBJ databases">
        <authorList>
            <person name="de Groot N.N."/>
        </authorList>
    </citation>
    <scope>NUCLEOTIDE SEQUENCE [LARGE SCALE GENOMIC DNA]</scope>
    <source>
        <strain evidence="2 3">CGMCC 1.6291</strain>
    </source>
</reference>
<evidence type="ECO:0000313" key="2">
    <source>
        <dbReference type="EMBL" id="SEP09891.1"/>
    </source>
</evidence>
<feature type="domain" description="Saccharopine dehydrogenase NADP binding" evidence="1">
    <location>
        <begin position="6"/>
        <end position="100"/>
    </location>
</feature>
<dbReference type="AlphaFoldDB" id="A0A1H8V3C5"/>
<dbReference type="EMBL" id="FOEG01000009">
    <property type="protein sequence ID" value="SEP09891.1"/>
    <property type="molecule type" value="Genomic_DNA"/>
</dbReference>
<dbReference type="STRING" id="406100.SAMN04488052_109110"/>
<sequence>MGRTWMLYGATGYTGRLIATAARDAGLTPILAGRNAEALESMAGELGLDWRAFTLDDPAALDEGLRDISLVLLAAGPFSATSAPMLDACLRNGAHYLDITGEVDVFEHAHGRDADARGAGIVVCPGVGFDVIPTDCIAATLKAALPDATHLRLGFDSRSGPSPGTARTAMEGLAGGGRARIDGVIRQVPLGWKTLNIDFGDGPKTAVTIPWGDIATAYYTTAIPNIETYIPMAPRTARRLARANWIRPLLATGPVQRFLQRRAARIQGPDAARRKKTPTHVWGEVVNDRGDIRTARVRTANGYDVTTHGALAVVRHLLETDVAPGATTPSRLMGPDFVTRLPGSTSIDLD</sequence>
<dbReference type="InterPro" id="IPR005097">
    <property type="entry name" value="Sacchrp_dh_NADP-bd"/>
</dbReference>
<dbReference type="InterPro" id="IPR036291">
    <property type="entry name" value="NAD(P)-bd_dom_sf"/>
</dbReference>
<accession>A0A1H8V3C5</accession>
<organism evidence="2 3">
    <name type="scientific">Aquisalimonas asiatica</name>
    <dbReference type="NCBI Taxonomy" id="406100"/>
    <lineage>
        <taxon>Bacteria</taxon>
        <taxon>Pseudomonadati</taxon>
        <taxon>Pseudomonadota</taxon>
        <taxon>Gammaproteobacteria</taxon>
        <taxon>Chromatiales</taxon>
        <taxon>Ectothiorhodospiraceae</taxon>
        <taxon>Aquisalimonas</taxon>
    </lineage>
</organism>
<dbReference type="RefSeq" id="WP_216110873.1">
    <property type="nucleotide sequence ID" value="NZ_FOEG01000009.1"/>
</dbReference>
<dbReference type="SUPFAM" id="SSF51735">
    <property type="entry name" value="NAD(P)-binding Rossmann-fold domains"/>
    <property type="match status" value="1"/>
</dbReference>
<proteinExistence type="predicted"/>
<name>A0A1H8V3C5_9GAMM</name>
<keyword evidence="3" id="KW-1185">Reference proteome</keyword>
<dbReference type="PANTHER" id="PTHR43781">
    <property type="entry name" value="SACCHAROPINE DEHYDROGENASE"/>
    <property type="match status" value="1"/>
</dbReference>
<dbReference type="Pfam" id="PF03435">
    <property type="entry name" value="Sacchrp_dh_NADP"/>
    <property type="match status" value="1"/>
</dbReference>
<protein>
    <submittedName>
        <fullName evidence="2">Uncharacterized conserved protein</fullName>
    </submittedName>
</protein>